<dbReference type="AlphaFoldDB" id="A0A382G1A4"/>
<dbReference type="SUPFAM" id="SSF53335">
    <property type="entry name" value="S-adenosyl-L-methionine-dependent methyltransferases"/>
    <property type="match status" value="1"/>
</dbReference>
<evidence type="ECO:0008006" key="2">
    <source>
        <dbReference type="Google" id="ProtNLM"/>
    </source>
</evidence>
<dbReference type="EMBL" id="UINC01052849">
    <property type="protein sequence ID" value="SVB68659.1"/>
    <property type="molecule type" value="Genomic_DNA"/>
</dbReference>
<dbReference type="Pfam" id="PF13489">
    <property type="entry name" value="Methyltransf_23"/>
    <property type="match status" value="1"/>
</dbReference>
<reference evidence="1" key="1">
    <citation type="submission" date="2018-05" db="EMBL/GenBank/DDBJ databases">
        <authorList>
            <person name="Lanie J.A."/>
            <person name="Ng W.-L."/>
            <person name="Kazmierczak K.M."/>
            <person name="Andrzejewski T.M."/>
            <person name="Davidsen T.M."/>
            <person name="Wayne K.J."/>
            <person name="Tettelin H."/>
            <person name="Glass J.I."/>
            <person name="Rusch D."/>
            <person name="Podicherti R."/>
            <person name="Tsui H.-C.T."/>
            <person name="Winkler M.E."/>
        </authorList>
    </citation>
    <scope>NUCLEOTIDE SEQUENCE</scope>
</reference>
<evidence type="ECO:0000313" key="1">
    <source>
        <dbReference type="EMBL" id="SVB68659.1"/>
    </source>
</evidence>
<organism evidence="1">
    <name type="scientific">marine metagenome</name>
    <dbReference type="NCBI Taxonomy" id="408172"/>
    <lineage>
        <taxon>unclassified sequences</taxon>
        <taxon>metagenomes</taxon>
        <taxon>ecological metagenomes</taxon>
    </lineage>
</organism>
<dbReference type="PANTHER" id="PTHR43861">
    <property type="entry name" value="TRANS-ACONITATE 2-METHYLTRANSFERASE-RELATED"/>
    <property type="match status" value="1"/>
</dbReference>
<accession>A0A382G1A4</accession>
<dbReference type="Gene3D" id="3.40.50.150">
    <property type="entry name" value="Vaccinia Virus protein VP39"/>
    <property type="match status" value="1"/>
</dbReference>
<dbReference type="InterPro" id="IPR029063">
    <property type="entry name" value="SAM-dependent_MTases_sf"/>
</dbReference>
<sequence>MQLYPIPTFNDEKKFYDENLQEKNINDVSSIKRARRKMMPDNTRRAELVSKIITKRSRILEIGSGHGFFLDIMKKNGYNVTGFEISKEKRKYSKKVTKVPVLDININEKIPTVKPFDIVVLFHTLEHIIDPVILLKNIKKLLKPKGKVLVEVPNCDDFHLGLNKFYKEFYWERAHIHYFNSKSLKTVINLGGFKGIKITGVQRYSIENFFHWRLKNKPQMENPTYSLSGKLNWLDESYKKYLERNLICDTLISIANI</sequence>
<proteinExistence type="predicted"/>
<name>A0A382G1A4_9ZZZZ</name>
<dbReference type="CDD" id="cd02440">
    <property type="entry name" value="AdoMet_MTases"/>
    <property type="match status" value="1"/>
</dbReference>
<gene>
    <name evidence="1" type="ORF">METZ01_LOCUS221513</name>
</gene>
<protein>
    <recommendedName>
        <fullName evidence="2">Methyltransferase type 11 domain-containing protein</fullName>
    </recommendedName>
</protein>
<dbReference type="PANTHER" id="PTHR43861:SF6">
    <property type="entry name" value="METHYLTRANSFERASE TYPE 11"/>
    <property type="match status" value="1"/>
</dbReference>